<dbReference type="KEGG" id="pho:PH0217"/>
<dbReference type="EnsemblBacteria" id="BAA29286">
    <property type="protein sequence ID" value="BAA29286"/>
    <property type="gene ID" value="BAA29286"/>
</dbReference>
<sequence length="106" mass="11501">MPEARHWGSPRRGFPHCGGFAPAAPRRAWTRVSVSISGLPLSRPVPIFGLVGRYPTNYLIGRRPILGRSLTAPFRPGDLPVPQAYGGLAPVSRGYPPPEGRLPTCY</sequence>
<reference evidence="1 2" key="1">
    <citation type="journal article" date="1998" name="DNA Res.">
        <title>Complete sequence and gene organization of the genome of a hyper-thermophilic archaebacterium, Pyrococcus horikoshii OT3.</title>
        <authorList>
            <person name="Kawarabayasi Y."/>
            <person name="Sawada M."/>
            <person name="Horikawa H."/>
            <person name="Haikawa Y."/>
            <person name="Hino Y."/>
            <person name="Yamamoto S."/>
            <person name="Sekine M."/>
            <person name="Baba S."/>
            <person name="Kosugi H."/>
            <person name="Hosoyama A."/>
            <person name="Nagai Y."/>
            <person name="Sakai M."/>
            <person name="Ogura K."/>
            <person name="Otuka R."/>
            <person name="Nakazawa H."/>
            <person name="Takamiya M."/>
            <person name="Ohfuku Y."/>
            <person name="Funahashi T."/>
            <person name="Tanaka T."/>
            <person name="Kudoh Y."/>
            <person name="Yamazaki J."/>
            <person name="Kushida N."/>
            <person name="Oguchi A."/>
            <person name="Aoki K."/>
            <person name="Nakamura Y."/>
            <person name="Robb T.F."/>
            <person name="Horikoshi K."/>
            <person name="Masuchi Y."/>
            <person name="Shizuya H."/>
            <person name="Kikuchi H."/>
        </authorList>
    </citation>
    <scope>NUCLEOTIDE SEQUENCE [LARGE SCALE GENOMIC DNA]</scope>
    <source>
        <strain evidence="2">ATCC 700860 / DSM 12428 / JCM 9974 / NBRC 100139 / OT-3</strain>
    </source>
</reference>
<dbReference type="PIR" id="G71244">
    <property type="entry name" value="G71244"/>
</dbReference>
<dbReference type="Proteomes" id="UP000000752">
    <property type="component" value="Chromosome"/>
</dbReference>
<dbReference type="IntAct" id="O57956">
    <property type="interactions" value="1"/>
</dbReference>
<dbReference type="AlphaFoldDB" id="O57956"/>
<organism evidence="1 2">
    <name type="scientific">Pyrococcus horikoshii (strain ATCC 700860 / DSM 12428 / JCM 9974 / NBRC 100139 / OT-3)</name>
    <dbReference type="NCBI Taxonomy" id="70601"/>
    <lineage>
        <taxon>Archaea</taxon>
        <taxon>Methanobacteriati</taxon>
        <taxon>Methanobacteriota</taxon>
        <taxon>Thermococci</taxon>
        <taxon>Thermococcales</taxon>
        <taxon>Thermococcaceae</taxon>
        <taxon>Pyrococcus</taxon>
    </lineage>
</organism>
<proteinExistence type="predicted"/>
<dbReference type="EMBL" id="BA000001">
    <property type="protein sequence ID" value="BAA29286.1"/>
    <property type="molecule type" value="Genomic_DNA"/>
</dbReference>
<evidence type="ECO:0000313" key="2">
    <source>
        <dbReference type="Proteomes" id="UP000000752"/>
    </source>
</evidence>
<keyword evidence="2" id="KW-1185">Reference proteome</keyword>
<name>O57956_PYRHO</name>
<accession>O57956</accession>
<evidence type="ECO:0000313" key="1">
    <source>
        <dbReference type="EMBL" id="BAA29286.1"/>
    </source>
</evidence>
<dbReference type="MINT" id="O57956"/>
<protein>
    <submittedName>
        <fullName evidence="1">Uncharacterized protein</fullName>
    </submittedName>
</protein>
<gene>
    <name evidence="1" type="ordered locus">PH0217</name>
</gene>